<dbReference type="EMBL" id="MHOI01000009">
    <property type="protein sequence ID" value="OGZ61839.1"/>
    <property type="molecule type" value="Genomic_DNA"/>
</dbReference>
<keyword evidence="2" id="KW-0812">Transmembrane</keyword>
<proteinExistence type="predicted"/>
<dbReference type="Proteomes" id="UP000179153">
    <property type="component" value="Unassembled WGS sequence"/>
</dbReference>
<gene>
    <name evidence="3" type="ORF">A2932_02525</name>
</gene>
<feature type="compositionally biased region" description="Basic and acidic residues" evidence="1">
    <location>
        <begin position="52"/>
        <end position="65"/>
    </location>
</feature>
<feature type="region of interest" description="Disordered" evidence="1">
    <location>
        <begin position="46"/>
        <end position="65"/>
    </location>
</feature>
<evidence type="ECO:0000313" key="3">
    <source>
        <dbReference type="EMBL" id="OGZ61839.1"/>
    </source>
</evidence>
<reference evidence="3 4" key="1">
    <citation type="journal article" date="2016" name="Nat. Commun.">
        <title>Thousands of microbial genomes shed light on interconnected biogeochemical processes in an aquifer system.</title>
        <authorList>
            <person name="Anantharaman K."/>
            <person name="Brown C.T."/>
            <person name="Hug L.A."/>
            <person name="Sharon I."/>
            <person name="Castelle C.J."/>
            <person name="Probst A.J."/>
            <person name="Thomas B.C."/>
            <person name="Singh A."/>
            <person name="Wilkins M.J."/>
            <person name="Karaoz U."/>
            <person name="Brodie E.L."/>
            <person name="Williams K.H."/>
            <person name="Hubbard S.S."/>
            <person name="Banfield J.F."/>
        </authorList>
    </citation>
    <scope>NUCLEOTIDE SEQUENCE [LARGE SCALE GENOMIC DNA]</scope>
</reference>
<accession>A0A1G2HHH5</accession>
<keyword evidence="2" id="KW-0472">Membrane</keyword>
<feature type="transmembrane region" description="Helical" evidence="2">
    <location>
        <begin position="12"/>
        <end position="29"/>
    </location>
</feature>
<evidence type="ECO:0000256" key="2">
    <source>
        <dbReference type="SAM" id="Phobius"/>
    </source>
</evidence>
<comment type="caution">
    <text evidence="3">The sequence shown here is derived from an EMBL/GenBank/DDBJ whole genome shotgun (WGS) entry which is preliminary data.</text>
</comment>
<dbReference type="AlphaFoldDB" id="A0A1G2HHH5"/>
<sequence>MFSLAVFGFKNLLEFGLAIFFLGWGFMRLRESGLLKNALSAKDRNIPINEYPGKDKTKEEDINTR</sequence>
<keyword evidence="2" id="KW-1133">Transmembrane helix</keyword>
<evidence type="ECO:0000256" key="1">
    <source>
        <dbReference type="SAM" id="MobiDB-lite"/>
    </source>
</evidence>
<protein>
    <submittedName>
        <fullName evidence="3">Uncharacterized protein</fullName>
    </submittedName>
</protein>
<organism evidence="3 4">
    <name type="scientific">Candidatus Spechtbacteria bacterium RIFCSPLOWO2_01_FULL_46_10</name>
    <dbReference type="NCBI Taxonomy" id="1802163"/>
    <lineage>
        <taxon>Bacteria</taxon>
        <taxon>Candidatus Spechtiibacteriota</taxon>
    </lineage>
</organism>
<evidence type="ECO:0000313" key="4">
    <source>
        <dbReference type="Proteomes" id="UP000179153"/>
    </source>
</evidence>
<name>A0A1G2HHH5_9BACT</name>